<organism evidence="1 2">
    <name type="scientific">Clostridium fallax</name>
    <dbReference type="NCBI Taxonomy" id="1533"/>
    <lineage>
        <taxon>Bacteria</taxon>
        <taxon>Bacillati</taxon>
        <taxon>Bacillota</taxon>
        <taxon>Clostridia</taxon>
        <taxon>Eubacteriales</taxon>
        <taxon>Clostridiaceae</taxon>
        <taxon>Clostridium</taxon>
    </lineage>
</organism>
<accession>A0A1M4YX95</accession>
<sequence length="518" mass="60545">MRYIGPFFRMNSLSTKEIKSQLFYLSKEALKHLVLESRCGIIASLKNSKKYLSNNDINILKDFSPLLCIYKKGRPKFTSTKHFHSWSEDNMKSEILCSSNALMTYCILNFVDYYNHFKGVNDYNYGLSNIYKALGKLQLDFYLKHLRNDEGVFISKKNISTTHSDFNLCDIEKKFKLSDQAFMMNAFYYYWKVSKDDKNSEEYKIFSMEILNMFLNFREELLNVSFEESLKLLTSFNSFYKLCPSEDLKNLIIDFTDYMIDKFEEKNYILNDIDYSSMFSINLYLSYKNTNLYKFKDYFIYLSDRHVKLYDEDKGIILKNNDKKQIKYSSFEIITYLMNMILYNDSSEEDSKMKSLISTFYKSSVINSGIVLSWPDAPSLDSEDRYINLSLNADDLLEETMFKMASSPSPESIGLAPIFIKNVSYSKKKDEFSISKSSFDSSKNMFIFFLFIILFKDEVLDNLFTSKRDSNDSNIDLEENNIIIEENTINSKDDCCNTSKSVDTNVNSIASESPSSEV</sequence>
<dbReference type="OrthoDB" id="1949729at2"/>
<dbReference type="RefSeq" id="WP_072897485.1">
    <property type="nucleotide sequence ID" value="NZ_FQVM01000033.1"/>
</dbReference>
<dbReference type="EMBL" id="FQVM01000033">
    <property type="protein sequence ID" value="SHF10142.1"/>
    <property type="molecule type" value="Genomic_DNA"/>
</dbReference>
<name>A0A1M4YX95_9CLOT</name>
<proteinExistence type="predicted"/>
<keyword evidence="2" id="KW-1185">Reference proteome</keyword>
<dbReference type="AlphaFoldDB" id="A0A1M4YX95"/>
<dbReference type="STRING" id="1533.SAMN05443638_13327"/>
<dbReference type="Proteomes" id="UP000184035">
    <property type="component" value="Unassembled WGS sequence"/>
</dbReference>
<evidence type="ECO:0000313" key="1">
    <source>
        <dbReference type="EMBL" id="SHF10142.1"/>
    </source>
</evidence>
<evidence type="ECO:0000313" key="2">
    <source>
        <dbReference type="Proteomes" id="UP000184035"/>
    </source>
</evidence>
<gene>
    <name evidence="1" type="ORF">SAMN05443638_13327</name>
</gene>
<reference evidence="1 2" key="1">
    <citation type="submission" date="2016-11" db="EMBL/GenBank/DDBJ databases">
        <authorList>
            <person name="Jaros S."/>
            <person name="Januszkiewicz K."/>
            <person name="Wedrychowicz H."/>
        </authorList>
    </citation>
    <scope>NUCLEOTIDE SEQUENCE [LARGE SCALE GENOMIC DNA]</scope>
    <source>
        <strain evidence="1 2">DSM 2631</strain>
    </source>
</reference>
<protein>
    <submittedName>
        <fullName evidence="1">Uncharacterized protein</fullName>
    </submittedName>
</protein>